<organism evidence="1 2">
    <name type="scientific">Dyadobacter frigoris</name>
    <dbReference type="NCBI Taxonomy" id="2576211"/>
    <lineage>
        <taxon>Bacteria</taxon>
        <taxon>Pseudomonadati</taxon>
        <taxon>Bacteroidota</taxon>
        <taxon>Cytophagia</taxon>
        <taxon>Cytophagales</taxon>
        <taxon>Spirosomataceae</taxon>
        <taxon>Dyadobacter</taxon>
    </lineage>
</organism>
<proteinExistence type="predicted"/>
<reference evidence="1 2" key="1">
    <citation type="submission" date="2019-05" db="EMBL/GenBank/DDBJ databases">
        <title>Dyadobacter AR-3-8 sp. nov., isolated from arctic soil.</title>
        <authorList>
            <person name="Chaudhary D.K."/>
        </authorList>
    </citation>
    <scope>NUCLEOTIDE SEQUENCE [LARGE SCALE GENOMIC DNA]</scope>
    <source>
        <strain evidence="1 2">AR-3-8</strain>
    </source>
</reference>
<accession>A0A4U6CXF0</accession>
<dbReference type="Proteomes" id="UP000304900">
    <property type="component" value="Unassembled WGS sequence"/>
</dbReference>
<dbReference type="RefSeq" id="WP_137342616.1">
    <property type="nucleotide sequence ID" value="NZ_SZVO01000012.1"/>
</dbReference>
<name>A0A4U6CXF0_9BACT</name>
<evidence type="ECO:0000313" key="2">
    <source>
        <dbReference type="Proteomes" id="UP000304900"/>
    </source>
</evidence>
<gene>
    <name evidence="1" type="ORF">FDK13_24360</name>
</gene>
<dbReference type="AlphaFoldDB" id="A0A4U6CXF0"/>
<keyword evidence="2" id="KW-1185">Reference proteome</keyword>
<comment type="caution">
    <text evidence="1">The sequence shown here is derived from an EMBL/GenBank/DDBJ whole genome shotgun (WGS) entry which is preliminary data.</text>
</comment>
<protein>
    <submittedName>
        <fullName evidence="1">Uncharacterized protein</fullName>
    </submittedName>
</protein>
<evidence type="ECO:0000313" key="1">
    <source>
        <dbReference type="EMBL" id="TKT89479.1"/>
    </source>
</evidence>
<dbReference type="OrthoDB" id="1064922at2"/>
<sequence>MSKPFLLIDDTMTMHGIRFALAGGRWDRFKKNPVMLFMHTRGQVIGKWNDLKLEGNGWFANPEFDLEDPEVKPIAGKVERGFLNACSVGVAILDAQMIGNEIVATDWEPYEASIVDSGSNPNSLQLYTPFGEVVKDPETYIKNLTLSIMSKTQEGAGTATEKIVEKEVFPKSVALAAGLGEDATAETVAAHIKTVLEENATLKLVAETSKKTTVDLLVDSAFNQKKISDGDREHYKKLAMIDFDTTKKVLDTIPAITNLKEFANTPTPTSGETLKADKDEYDSLYKEGKLLTLKAENPDKFKRIFKAFHGVEPVMTT</sequence>
<dbReference type="EMBL" id="SZVO01000012">
    <property type="protein sequence ID" value="TKT89479.1"/>
    <property type="molecule type" value="Genomic_DNA"/>
</dbReference>